<evidence type="ECO:0000256" key="2">
    <source>
        <dbReference type="SAM" id="Phobius"/>
    </source>
</evidence>
<dbReference type="RefSeq" id="WP_023394669.1">
    <property type="nucleotide sequence ID" value="NZ_ASGZ01000034.1"/>
</dbReference>
<keyword evidence="2" id="KW-0812">Transmembrane</keyword>
<name>V4HBL3_9EURY</name>
<reference evidence="3 4" key="1">
    <citation type="journal article" date="2013" name="Genome Announc.">
        <title>Draft Genome Sequence of 'Candidatus Halobonum tyrrellensis' Strain G22, Isolated from the Hypersaline Waters of Lake Tyrrell, Australia.</title>
        <authorList>
            <person name="Ugalde J.A."/>
            <person name="Narasingarao P."/>
            <person name="Kuo S."/>
            <person name="Podell S."/>
            <person name="Allen E.E."/>
        </authorList>
    </citation>
    <scope>NUCLEOTIDE SEQUENCE [LARGE SCALE GENOMIC DNA]</scope>
    <source>
        <strain evidence="3 4">G22</strain>
    </source>
</reference>
<dbReference type="Proteomes" id="UP000017840">
    <property type="component" value="Unassembled WGS sequence"/>
</dbReference>
<dbReference type="EMBL" id="ASGZ01000034">
    <property type="protein sequence ID" value="ESP88100.1"/>
    <property type="molecule type" value="Genomic_DNA"/>
</dbReference>
<organism evidence="3 4">
    <name type="scientific">Candidatus Halobonum tyrrellensis G22</name>
    <dbReference type="NCBI Taxonomy" id="1324957"/>
    <lineage>
        <taxon>Archaea</taxon>
        <taxon>Methanobacteriati</taxon>
        <taxon>Methanobacteriota</taxon>
        <taxon>Stenosarchaea group</taxon>
        <taxon>Halobacteria</taxon>
        <taxon>Halobacteriales</taxon>
        <taxon>Haloferacaceae</taxon>
        <taxon>Candidatus Halobonum</taxon>
    </lineage>
</organism>
<keyword evidence="2" id="KW-0472">Membrane</keyword>
<evidence type="ECO:0000313" key="3">
    <source>
        <dbReference type="EMBL" id="ESP88100.1"/>
    </source>
</evidence>
<dbReference type="AlphaFoldDB" id="V4HBL3"/>
<accession>V4HBL3</accession>
<evidence type="ECO:0000313" key="4">
    <source>
        <dbReference type="Proteomes" id="UP000017840"/>
    </source>
</evidence>
<comment type="caution">
    <text evidence="3">The sequence shown here is derived from an EMBL/GenBank/DDBJ whole genome shotgun (WGS) entry which is preliminary data.</text>
</comment>
<keyword evidence="4" id="KW-1185">Reference proteome</keyword>
<dbReference type="STRING" id="1324957.K933_10432"/>
<gene>
    <name evidence="3" type="ORF">K933_10432</name>
</gene>
<feature type="transmembrane region" description="Helical" evidence="2">
    <location>
        <begin position="81"/>
        <end position="103"/>
    </location>
</feature>
<proteinExistence type="predicted"/>
<feature type="compositionally biased region" description="Basic and acidic residues" evidence="1">
    <location>
        <begin position="7"/>
        <end position="35"/>
    </location>
</feature>
<sequence length="133" mass="14262">MATNSDRSTDRRDGGRDDSASDGDAGTRPDRDAESTRGATAARRSFEADERAAARAERERTRGGDERARERDRERNRRRRGWNAVGVVTSLGATCLFGVGGLLARSSTLVAAASVTFVAVGVLLARSGVRRLP</sequence>
<protein>
    <submittedName>
        <fullName evidence="3">Uncharacterized protein</fullName>
    </submittedName>
</protein>
<feature type="compositionally biased region" description="Basic and acidic residues" evidence="1">
    <location>
        <begin position="44"/>
        <end position="75"/>
    </location>
</feature>
<feature type="region of interest" description="Disordered" evidence="1">
    <location>
        <begin position="1"/>
        <end position="80"/>
    </location>
</feature>
<evidence type="ECO:0000256" key="1">
    <source>
        <dbReference type="SAM" id="MobiDB-lite"/>
    </source>
</evidence>
<keyword evidence="2" id="KW-1133">Transmembrane helix</keyword>
<feature type="transmembrane region" description="Helical" evidence="2">
    <location>
        <begin position="109"/>
        <end position="129"/>
    </location>
</feature>